<name>A0A0C9VZA3_SPHS4</name>
<reference evidence="1 2" key="1">
    <citation type="submission" date="2014-06" db="EMBL/GenBank/DDBJ databases">
        <title>Evolutionary Origins and Diversification of the Mycorrhizal Mutualists.</title>
        <authorList>
            <consortium name="DOE Joint Genome Institute"/>
            <consortium name="Mycorrhizal Genomics Consortium"/>
            <person name="Kohler A."/>
            <person name="Kuo A."/>
            <person name="Nagy L.G."/>
            <person name="Floudas D."/>
            <person name="Copeland A."/>
            <person name="Barry K.W."/>
            <person name="Cichocki N."/>
            <person name="Veneault-Fourrey C."/>
            <person name="LaButti K."/>
            <person name="Lindquist E.A."/>
            <person name="Lipzen A."/>
            <person name="Lundell T."/>
            <person name="Morin E."/>
            <person name="Murat C."/>
            <person name="Riley R."/>
            <person name="Ohm R."/>
            <person name="Sun H."/>
            <person name="Tunlid A."/>
            <person name="Henrissat B."/>
            <person name="Grigoriev I.V."/>
            <person name="Hibbett D.S."/>
            <person name="Martin F."/>
        </authorList>
    </citation>
    <scope>NUCLEOTIDE SEQUENCE [LARGE SCALE GENOMIC DNA]</scope>
    <source>
        <strain evidence="1 2">SS14</strain>
    </source>
</reference>
<accession>A0A0C9VZA3</accession>
<gene>
    <name evidence="1" type="ORF">M422DRAFT_208528</name>
</gene>
<dbReference type="AlphaFoldDB" id="A0A0C9VZA3"/>
<dbReference type="OrthoDB" id="978at2759"/>
<sequence>MADKAMTYTEEEQIEEAIHFANIVATFEHYEQHSISANVRRRKDFLRLPEEDRKLLEEIGWKHKLDAVDKAIQANSAFLHKVVADPSIF</sequence>
<protein>
    <submittedName>
        <fullName evidence="1">Uncharacterized protein</fullName>
    </submittedName>
</protein>
<dbReference type="Proteomes" id="UP000054279">
    <property type="component" value="Unassembled WGS sequence"/>
</dbReference>
<organism evidence="1 2">
    <name type="scientific">Sphaerobolus stellatus (strain SS14)</name>
    <dbReference type="NCBI Taxonomy" id="990650"/>
    <lineage>
        <taxon>Eukaryota</taxon>
        <taxon>Fungi</taxon>
        <taxon>Dikarya</taxon>
        <taxon>Basidiomycota</taxon>
        <taxon>Agaricomycotina</taxon>
        <taxon>Agaricomycetes</taxon>
        <taxon>Phallomycetidae</taxon>
        <taxon>Geastrales</taxon>
        <taxon>Sphaerobolaceae</taxon>
        <taxon>Sphaerobolus</taxon>
    </lineage>
</organism>
<proteinExistence type="predicted"/>
<keyword evidence="2" id="KW-1185">Reference proteome</keyword>
<dbReference type="EMBL" id="KN837120">
    <property type="protein sequence ID" value="KIJ43871.1"/>
    <property type="molecule type" value="Genomic_DNA"/>
</dbReference>
<dbReference type="HOGENOM" id="CLU_162827_0_0_1"/>
<evidence type="ECO:0000313" key="2">
    <source>
        <dbReference type="Proteomes" id="UP000054279"/>
    </source>
</evidence>
<evidence type="ECO:0000313" key="1">
    <source>
        <dbReference type="EMBL" id="KIJ43871.1"/>
    </source>
</evidence>
<feature type="non-terminal residue" evidence="1">
    <location>
        <position position="89"/>
    </location>
</feature>